<keyword evidence="2" id="KW-1185">Reference proteome</keyword>
<dbReference type="SUPFAM" id="SSF63829">
    <property type="entry name" value="Calcium-dependent phosphotriesterase"/>
    <property type="match status" value="1"/>
</dbReference>
<name>A0A844ZLF8_9SPHN</name>
<organism evidence="1 2">
    <name type="scientific">Alteraurantiacibacter aestuarii</name>
    <dbReference type="NCBI Taxonomy" id="650004"/>
    <lineage>
        <taxon>Bacteria</taxon>
        <taxon>Pseudomonadati</taxon>
        <taxon>Pseudomonadota</taxon>
        <taxon>Alphaproteobacteria</taxon>
        <taxon>Sphingomonadales</taxon>
        <taxon>Erythrobacteraceae</taxon>
        <taxon>Alteraurantiacibacter</taxon>
    </lineage>
</organism>
<comment type="caution">
    <text evidence="1">The sequence shown here is derived from an EMBL/GenBank/DDBJ whole genome shotgun (WGS) entry which is preliminary data.</text>
</comment>
<gene>
    <name evidence="1" type="ORF">GRI32_05195</name>
</gene>
<dbReference type="Gene3D" id="2.130.10.10">
    <property type="entry name" value="YVTN repeat-like/Quinoprotein amine dehydrogenase"/>
    <property type="match status" value="1"/>
</dbReference>
<sequence>MKRFLAGTILASIALGGCVGVASSSSTETPARILIAGTEIYPESLTSDVRGNIYVGSNGGTIYRAVPGASQAAAWIVPDAHNGLQSLFGVLADDVHDLLWTCSNPAFGGPPDPNAAPAAVKAFSLSSGELFGSWDFPSGKPATCNDIAIAADGTAFATEITSGRLFRLTWGSDALELFAEGEDLVGVDGIAFADDGTMYINNVRQNLVQRVNRRADGSYAGLTTLELSQPVAGPDGLRPIGGHRFLQAEGGSGRIALIAIDGDRAQVTTITDQFDSVAAVTSVGSTGYSAEGKISYRFDPALQGQDPGEFYIEGFPLPPLD</sequence>
<evidence type="ECO:0000313" key="2">
    <source>
        <dbReference type="Proteomes" id="UP000435243"/>
    </source>
</evidence>
<dbReference type="EMBL" id="WTYY01000002">
    <property type="protein sequence ID" value="MXO88132.1"/>
    <property type="molecule type" value="Genomic_DNA"/>
</dbReference>
<dbReference type="OrthoDB" id="517707at2"/>
<dbReference type="PROSITE" id="PS51257">
    <property type="entry name" value="PROKAR_LIPOPROTEIN"/>
    <property type="match status" value="1"/>
</dbReference>
<dbReference type="AlphaFoldDB" id="A0A844ZLF8"/>
<dbReference type="Proteomes" id="UP000435243">
    <property type="component" value="Unassembled WGS sequence"/>
</dbReference>
<dbReference type="Pfam" id="PF20067">
    <property type="entry name" value="SSL_N"/>
    <property type="match status" value="1"/>
</dbReference>
<proteinExistence type="predicted"/>
<dbReference type="InterPro" id="IPR015943">
    <property type="entry name" value="WD40/YVTN_repeat-like_dom_sf"/>
</dbReference>
<evidence type="ECO:0000313" key="1">
    <source>
        <dbReference type="EMBL" id="MXO88132.1"/>
    </source>
</evidence>
<protein>
    <recommendedName>
        <fullName evidence="3">SMP-30/Gluconolactonase/LRE-like region domain-containing protein</fullName>
    </recommendedName>
</protein>
<dbReference type="RefSeq" id="WP_160590102.1">
    <property type="nucleotide sequence ID" value="NZ_BAAAFP010000002.1"/>
</dbReference>
<accession>A0A844ZLF8</accession>
<reference evidence="1 2" key="1">
    <citation type="submission" date="2019-12" db="EMBL/GenBank/DDBJ databases">
        <title>Genomic-based taxomic classification of the family Erythrobacteraceae.</title>
        <authorList>
            <person name="Xu L."/>
        </authorList>
    </citation>
    <scope>NUCLEOTIDE SEQUENCE [LARGE SCALE GENOMIC DNA]</scope>
    <source>
        <strain evidence="1 2">JCM 16339</strain>
    </source>
</reference>
<evidence type="ECO:0008006" key="3">
    <source>
        <dbReference type="Google" id="ProtNLM"/>
    </source>
</evidence>